<evidence type="ECO:0000313" key="2">
    <source>
        <dbReference type="Proteomes" id="UP000016064"/>
    </source>
</evidence>
<dbReference type="EMBL" id="APJW01000003">
    <property type="protein sequence ID" value="EQM62303.1"/>
    <property type="molecule type" value="Genomic_DNA"/>
</dbReference>
<gene>
    <name evidence="1" type="ORF">H359_0762</name>
</gene>
<evidence type="ECO:0008006" key="3">
    <source>
        <dbReference type="Google" id="ProtNLM"/>
    </source>
</evidence>
<keyword evidence="2" id="KW-1185">Reference proteome</keyword>
<organism evidence="1 2">
    <name type="scientific">Chlamydia ibidis 10-1398/6</name>
    <dbReference type="NCBI Taxonomy" id="1046581"/>
    <lineage>
        <taxon>Bacteria</taxon>
        <taxon>Pseudomonadati</taxon>
        <taxon>Chlamydiota</taxon>
        <taxon>Chlamydiia</taxon>
        <taxon>Chlamydiales</taxon>
        <taxon>Chlamydiaceae</taxon>
        <taxon>Chlamydia/Chlamydophila group</taxon>
        <taxon>Chlamydia</taxon>
    </lineage>
</organism>
<proteinExistence type="predicted"/>
<evidence type="ECO:0000313" key="1">
    <source>
        <dbReference type="EMBL" id="EQM62303.1"/>
    </source>
</evidence>
<protein>
    <recommendedName>
        <fullName evidence="3">Lipoprotein</fullName>
    </recommendedName>
</protein>
<name>A0ABP2XCX8_9CHLA</name>
<sequence>MCLIGLSSCSQPSLSSFTEFIDSDYCAAARLGISRDCTDEIFGQQVVMTWNLPWRMRNLLPATLRLHLYCGDGHIETLVYEVHRLSGYRIYCLKNEDYHAYKGIVSYKVTLFSGDSEIITRRHHLWTEVISFNNS</sequence>
<dbReference type="Proteomes" id="UP000016064">
    <property type="component" value="Unassembled WGS sequence"/>
</dbReference>
<accession>A0ABP2XCX8</accession>
<reference evidence="1 2" key="1">
    <citation type="submission" date="2013-07" db="EMBL/GenBank/DDBJ databases">
        <title>Isolation of a new Chlamydia species from the feral Sacred Ibis (Threskiornis aethiopicus): Chlamydia ibidis.</title>
        <authorList>
            <person name="Vorimore F."/>
            <person name="Hsia R.-C."/>
            <person name="Huot-Creasy H."/>
            <person name="Bastian S."/>
            <person name="Deruyter L."/>
            <person name="Passet A."/>
            <person name="Sachse K."/>
            <person name="Bavoil P."/>
            <person name="Myers G."/>
            <person name="Laroucau K."/>
        </authorList>
    </citation>
    <scope>NUCLEOTIDE SEQUENCE [LARGE SCALE GENOMIC DNA]</scope>
    <source>
        <strain evidence="1 2">10-1398/6</strain>
    </source>
</reference>
<comment type="caution">
    <text evidence="1">The sequence shown here is derived from an EMBL/GenBank/DDBJ whole genome shotgun (WGS) entry which is preliminary data.</text>
</comment>